<sequence length="245" mass="25165">MSAAAAFRAGLLDPAAPVPPGLTDGAGRHAARRYAVYRNNVTASLVEALRAGFPSVRAGLGPRAFDTRALAFARAHPPRSPVLARYGDGFPSWLATCAPGWTGDLARLDLALRESYHAADHVAADASVLATADGPTLMGARLTPAPSLRLVTSRWPLLALRDAALGGGGVPMAAAEDGPPAEIAVLRHGWDPEPHLLPEGGAATLAALRAGRSLGEAATWLRDPDAFGDLLSTLLSAGALAAIEL</sequence>
<reference evidence="2 3" key="1">
    <citation type="journal article" date="2014" name="Antonie Van Leeuwenhoek">
        <title>Roseivivax atlanticus sp. nov., isolated from surface seawater of the Atlantic Ocean.</title>
        <authorList>
            <person name="Li G."/>
            <person name="Lai Q."/>
            <person name="Liu X."/>
            <person name="Sun F."/>
            <person name="Shao Z."/>
        </authorList>
    </citation>
    <scope>NUCLEOTIDE SEQUENCE [LARGE SCALE GENOMIC DNA]</scope>
    <source>
        <strain evidence="2 3">22II-s10s</strain>
    </source>
</reference>
<gene>
    <name evidence="2" type="ORF">ATO8_03686</name>
</gene>
<evidence type="ECO:0000259" key="1">
    <source>
        <dbReference type="Pfam" id="PF09836"/>
    </source>
</evidence>
<dbReference type="Pfam" id="PF09836">
    <property type="entry name" value="DUF2063"/>
    <property type="match status" value="1"/>
</dbReference>
<dbReference type="RefSeq" id="WP_043842170.1">
    <property type="nucleotide sequence ID" value="NZ_AQQW01000002.1"/>
</dbReference>
<dbReference type="InterPro" id="IPR044922">
    <property type="entry name" value="DUF2063_N_sf"/>
</dbReference>
<evidence type="ECO:0000313" key="2">
    <source>
        <dbReference type="EMBL" id="ETW13961.1"/>
    </source>
</evidence>
<comment type="caution">
    <text evidence="2">The sequence shown here is derived from an EMBL/GenBank/DDBJ whole genome shotgun (WGS) entry which is preliminary data.</text>
</comment>
<dbReference type="PATRIC" id="fig|1317118.6.peg.760"/>
<proteinExistence type="predicted"/>
<keyword evidence="3" id="KW-1185">Reference proteome</keyword>
<dbReference type="Proteomes" id="UP000019063">
    <property type="component" value="Unassembled WGS sequence"/>
</dbReference>
<dbReference type="eggNOG" id="COG3219">
    <property type="taxonomic scope" value="Bacteria"/>
</dbReference>
<accession>W4HPD0</accession>
<organism evidence="2 3">
    <name type="scientific">Roseivivax marinus</name>
    <dbReference type="NCBI Taxonomy" id="1379903"/>
    <lineage>
        <taxon>Bacteria</taxon>
        <taxon>Pseudomonadati</taxon>
        <taxon>Pseudomonadota</taxon>
        <taxon>Alphaproteobacteria</taxon>
        <taxon>Rhodobacterales</taxon>
        <taxon>Roseobacteraceae</taxon>
        <taxon>Roseivivax</taxon>
    </lineage>
</organism>
<feature type="domain" description="Putative DNA-binding" evidence="1">
    <location>
        <begin position="5"/>
        <end position="94"/>
    </location>
</feature>
<dbReference type="EMBL" id="AQQW01000002">
    <property type="protein sequence ID" value="ETW13961.1"/>
    <property type="molecule type" value="Genomic_DNA"/>
</dbReference>
<dbReference type="STRING" id="1379903.ATO8_03686"/>
<dbReference type="InterPro" id="IPR018640">
    <property type="entry name" value="DUF2063"/>
</dbReference>
<protein>
    <recommendedName>
        <fullName evidence="1">Putative DNA-binding domain-containing protein</fullName>
    </recommendedName>
</protein>
<evidence type="ECO:0000313" key="3">
    <source>
        <dbReference type="Proteomes" id="UP000019063"/>
    </source>
</evidence>
<dbReference type="Gene3D" id="1.10.150.690">
    <property type="entry name" value="DUF2063"/>
    <property type="match status" value="1"/>
</dbReference>
<name>W4HPD0_9RHOB</name>
<dbReference type="AlphaFoldDB" id="W4HPD0"/>